<dbReference type="AlphaFoldDB" id="A0A2A9N923"/>
<accession>A0A2A9N923</accession>
<reference evidence="2 3" key="1">
    <citation type="submission" date="2014-02" db="EMBL/GenBank/DDBJ databases">
        <title>Transposable element dynamics among asymbiotic and ectomycorrhizal Amanita fungi.</title>
        <authorList>
            <consortium name="DOE Joint Genome Institute"/>
            <person name="Hess J."/>
            <person name="Skrede I."/>
            <person name="Wolfe B."/>
            <person name="LaButti K."/>
            <person name="Ohm R.A."/>
            <person name="Grigoriev I.V."/>
            <person name="Pringle A."/>
        </authorList>
    </citation>
    <scope>NUCLEOTIDE SEQUENCE [LARGE SCALE GENOMIC DNA]</scope>
    <source>
        <strain evidence="2 3">SKay4041</strain>
    </source>
</reference>
<dbReference type="EMBL" id="KZ303225">
    <property type="protein sequence ID" value="PFH44607.1"/>
    <property type="molecule type" value="Genomic_DNA"/>
</dbReference>
<feature type="region of interest" description="Disordered" evidence="1">
    <location>
        <begin position="40"/>
        <end position="59"/>
    </location>
</feature>
<organism evidence="2 3">
    <name type="scientific">Amanita thiersii Skay4041</name>
    <dbReference type="NCBI Taxonomy" id="703135"/>
    <lineage>
        <taxon>Eukaryota</taxon>
        <taxon>Fungi</taxon>
        <taxon>Dikarya</taxon>
        <taxon>Basidiomycota</taxon>
        <taxon>Agaricomycotina</taxon>
        <taxon>Agaricomycetes</taxon>
        <taxon>Agaricomycetidae</taxon>
        <taxon>Agaricales</taxon>
        <taxon>Pluteineae</taxon>
        <taxon>Amanitaceae</taxon>
        <taxon>Amanita</taxon>
    </lineage>
</organism>
<protein>
    <submittedName>
        <fullName evidence="2">Uncharacterized protein</fullName>
    </submittedName>
</protein>
<dbReference type="Proteomes" id="UP000242287">
    <property type="component" value="Unassembled WGS sequence"/>
</dbReference>
<proteinExistence type="predicted"/>
<gene>
    <name evidence="2" type="ORF">AMATHDRAFT_11380</name>
</gene>
<evidence type="ECO:0000313" key="2">
    <source>
        <dbReference type="EMBL" id="PFH44607.1"/>
    </source>
</evidence>
<keyword evidence="3" id="KW-1185">Reference proteome</keyword>
<evidence type="ECO:0000313" key="3">
    <source>
        <dbReference type="Proteomes" id="UP000242287"/>
    </source>
</evidence>
<name>A0A2A9N923_9AGAR</name>
<sequence>MLTTGETLSIESVKMSIRKGINKDKQEDVETLKIGCSGSKPKTKYRTLDGSGNGKITTT</sequence>
<evidence type="ECO:0000256" key="1">
    <source>
        <dbReference type="SAM" id="MobiDB-lite"/>
    </source>
</evidence>